<dbReference type="AlphaFoldDB" id="A0A8R1I4N1"/>
<evidence type="ECO:0000313" key="1">
    <source>
        <dbReference type="EnsemblMetazoa" id="CJA16873a.1"/>
    </source>
</evidence>
<keyword evidence="2" id="KW-1185">Reference proteome</keyword>
<accession>A0A8R1I4N1</accession>
<dbReference type="PANTHER" id="PTHR37429:SF4">
    <property type="entry name" value="DUF19 DOMAIN-CONTAINING PROTEIN"/>
    <property type="match status" value="1"/>
</dbReference>
<dbReference type="PANTHER" id="PTHR37429">
    <property type="entry name" value="PROTEIN CBG19148-RELATED"/>
    <property type="match status" value="1"/>
</dbReference>
<protein>
    <submittedName>
        <fullName evidence="1">Uncharacterized protein</fullName>
    </submittedName>
</protein>
<sequence>MMTVWEESISQSEWFLNSCTRTQFLLGAECARKTRRLEDALLKVNKTVQFLRPPSDYRVVADLCEKTEARYNRCEQWLTIQPCVQQAIIAECGSNGITLAYRFGQVASSFYRGMKCNPTEFKMDYGGSYYEVILPLL</sequence>
<organism evidence="1 2">
    <name type="scientific">Caenorhabditis japonica</name>
    <dbReference type="NCBI Taxonomy" id="281687"/>
    <lineage>
        <taxon>Eukaryota</taxon>
        <taxon>Metazoa</taxon>
        <taxon>Ecdysozoa</taxon>
        <taxon>Nematoda</taxon>
        <taxon>Chromadorea</taxon>
        <taxon>Rhabditida</taxon>
        <taxon>Rhabditina</taxon>
        <taxon>Rhabditomorpha</taxon>
        <taxon>Rhabditoidea</taxon>
        <taxon>Rhabditidae</taxon>
        <taxon>Peloderinae</taxon>
        <taxon>Caenorhabditis</taxon>
    </lineage>
</organism>
<dbReference type="Proteomes" id="UP000005237">
    <property type="component" value="Unassembled WGS sequence"/>
</dbReference>
<reference evidence="2" key="1">
    <citation type="submission" date="2010-08" db="EMBL/GenBank/DDBJ databases">
        <authorList>
            <consortium name="Caenorhabditis japonica Sequencing Consortium"/>
            <person name="Wilson R.K."/>
        </authorList>
    </citation>
    <scope>NUCLEOTIDE SEQUENCE [LARGE SCALE GENOMIC DNA]</scope>
    <source>
        <strain evidence="2">DF5081</strain>
    </source>
</reference>
<reference evidence="1" key="2">
    <citation type="submission" date="2022-06" db="UniProtKB">
        <authorList>
            <consortium name="EnsemblMetazoa"/>
        </authorList>
    </citation>
    <scope>IDENTIFICATION</scope>
    <source>
        <strain evidence="1">DF5081</strain>
    </source>
</reference>
<name>A0A8R1I4N1_CAEJA</name>
<dbReference type="EnsemblMetazoa" id="CJA16873a.1">
    <property type="protein sequence ID" value="CJA16873a.1"/>
    <property type="gene ID" value="WBGene00136077"/>
</dbReference>
<proteinExistence type="predicted"/>
<evidence type="ECO:0000313" key="2">
    <source>
        <dbReference type="Proteomes" id="UP000005237"/>
    </source>
</evidence>